<reference evidence="13" key="1">
    <citation type="submission" date="2015-05" db="EMBL/GenBank/DDBJ databases">
        <authorList>
            <person name="Fogelqvist Johan"/>
        </authorList>
    </citation>
    <scope>NUCLEOTIDE SEQUENCE [LARGE SCALE GENOMIC DNA]</scope>
</reference>
<feature type="region of interest" description="Disordered" evidence="10">
    <location>
        <begin position="62"/>
        <end position="85"/>
    </location>
</feature>
<keyword evidence="4" id="KW-0808">Transferase</keyword>
<proteinExistence type="inferred from homology"/>
<feature type="non-terminal residue" evidence="12">
    <location>
        <position position="1"/>
    </location>
</feature>
<feature type="transmembrane region" description="Helical" evidence="11">
    <location>
        <begin position="453"/>
        <end position="475"/>
    </location>
</feature>
<dbReference type="EMBL" id="CVQI01000001">
    <property type="protein sequence ID" value="CRJ87138.1"/>
    <property type="molecule type" value="Genomic_DNA"/>
</dbReference>
<comment type="subcellular location">
    <subcellularLocation>
        <location evidence="1">Endoplasmic reticulum membrane</location>
        <topology evidence="1">Multi-pass membrane protein</topology>
    </subcellularLocation>
</comment>
<feature type="transmembrane region" description="Helical" evidence="11">
    <location>
        <begin position="422"/>
        <end position="441"/>
    </location>
</feature>
<feature type="compositionally biased region" description="Low complexity" evidence="10">
    <location>
        <begin position="559"/>
        <end position="570"/>
    </location>
</feature>
<feature type="compositionally biased region" description="Polar residues" evidence="10">
    <location>
        <begin position="63"/>
        <end position="73"/>
    </location>
</feature>
<evidence type="ECO:0000256" key="4">
    <source>
        <dbReference type="ARBA" id="ARBA00022679"/>
    </source>
</evidence>
<protein>
    <recommendedName>
        <fullName evidence="3">dolichol kinase</fullName>
        <ecNumber evidence="3">2.7.1.108</ecNumber>
    </recommendedName>
</protein>
<feature type="region of interest" description="Disordered" evidence="10">
    <location>
        <begin position="519"/>
        <end position="538"/>
    </location>
</feature>
<keyword evidence="5 11" id="KW-0812">Transmembrane</keyword>
<feature type="region of interest" description="Disordered" evidence="10">
    <location>
        <begin position="583"/>
        <end position="602"/>
    </location>
</feature>
<evidence type="ECO:0000256" key="8">
    <source>
        <dbReference type="ARBA" id="ARBA00022989"/>
    </source>
</evidence>
<feature type="region of interest" description="Disordered" evidence="10">
    <location>
        <begin position="120"/>
        <end position="220"/>
    </location>
</feature>
<feature type="transmembrane region" description="Helical" evidence="11">
    <location>
        <begin position="898"/>
        <end position="917"/>
    </location>
</feature>
<evidence type="ECO:0000256" key="11">
    <source>
        <dbReference type="SAM" id="Phobius"/>
    </source>
</evidence>
<accession>A0A0G4KEM3</accession>
<dbReference type="InterPro" id="IPR032974">
    <property type="entry name" value="Polypren_kinase"/>
</dbReference>
<feature type="transmembrane region" description="Helical" evidence="11">
    <location>
        <begin position="266"/>
        <end position="286"/>
    </location>
</feature>
<dbReference type="Proteomes" id="UP000045706">
    <property type="component" value="Unassembled WGS sequence"/>
</dbReference>
<evidence type="ECO:0000256" key="9">
    <source>
        <dbReference type="ARBA" id="ARBA00023136"/>
    </source>
</evidence>
<feature type="transmembrane region" description="Helical" evidence="11">
    <location>
        <begin position="814"/>
        <end position="836"/>
    </location>
</feature>
<dbReference type="PANTHER" id="PTHR13205:SF15">
    <property type="entry name" value="DOLICHOL KINASE"/>
    <property type="match status" value="1"/>
</dbReference>
<feature type="compositionally biased region" description="Polar residues" evidence="10">
    <location>
        <begin position="149"/>
        <end position="159"/>
    </location>
</feature>
<sequence length="973" mass="107058">QPFRTTRLQIDSNNVVIPASYHDVRHPLPGASSPAVHLHKGLDPGAPLVGVFKWWPRIRDRPTSSYATRSPQTRKPESLAPRDDANDIDELRALNRTPHPYHHLSAELPHAAHRFAFPATSAAGPTSAPSPARSDDSSEPSSPIIPSFTKESTPLSDSGTEADDEHFLKGLPAPRIPSHKGLRGRNELTSGTSSPLPSPAYFGDRSSHGKLGEGQENPEKELNFWEDRNYRRTKELIRRTLEFIISGVLFGILWTNDTVRPILREWNQELSLIVALSASLMLLYPVRLVSWAYRNRNPPTWPPFSIPTVFDPASILYPPCITMLVSLLVAMDNRGVVLPNIILSISAIPKFLIPTAQPLEVTSTFHWALSCIPLAIARAQPKDLIATLRPDRPTIDPETAVLLYPLHQSLLVVLHHMTTTSLLTAELQLLSIGLINVLLLAHSPQATILQSLLWVGGVTVLTLCGPVIRWGIALARVPRLRFRRTSFSPGGSWFGLVKNALLPQRARRDFLRSPAEESASEVFDSDEDTANGPLMKPSRVRTFTASDLNSHQTGSLGRSTSASVPSPSASGFAFGRTSTMPVVNRPQRSMTHTHSGRRKRTSSTTVRSFFRLTETQATVKRWIYSAYVHVGIVLIILLPTRDHIGRYALNGHEAIGWALGYLFGDLPWFRFQVVSNDLERWIFIPPRLDDIHESCHLGWVQHIRHADFGEANTRLLIGVYWLLVIAFGLIVVVNLDPKFEVDTRRKVFHFMMVAMILPTTYVDPVFVGLALSFALAIFLVVDLLRASQLPPLSRSIASFLTPYVDGRDNKGPVVISHIFLLIGCAIPLWLALATLPRSSSAKLEDDPLAGWEVPTREVSMVAGVICVGLGDAAASLIGRRYGHKKWIWGGGKSLEGSVAFAAAVFVGLMSATTWLRVGGWPVAAKQQTTWAVATRNAGVCGTMASLTEAVLTGGNDNVIVPIVLWTCVKSLGV</sequence>
<feature type="compositionally biased region" description="Basic and acidic residues" evidence="10">
    <location>
        <begin position="74"/>
        <end position="85"/>
    </location>
</feature>
<evidence type="ECO:0000256" key="3">
    <source>
        <dbReference type="ARBA" id="ARBA00012132"/>
    </source>
</evidence>
<feature type="transmembrane region" description="Helical" evidence="11">
    <location>
        <begin position="236"/>
        <end position="254"/>
    </location>
</feature>
<dbReference type="GO" id="GO:0004168">
    <property type="term" value="F:dolichol kinase activity"/>
    <property type="evidence" value="ECO:0007669"/>
    <property type="project" value="UniProtKB-EC"/>
</dbReference>
<dbReference type="GO" id="GO:0005789">
    <property type="term" value="C:endoplasmic reticulum membrane"/>
    <property type="evidence" value="ECO:0007669"/>
    <property type="project" value="UniProtKB-SubCell"/>
</dbReference>
<evidence type="ECO:0000256" key="2">
    <source>
        <dbReference type="ARBA" id="ARBA00010794"/>
    </source>
</evidence>
<evidence type="ECO:0000256" key="5">
    <source>
        <dbReference type="ARBA" id="ARBA00022692"/>
    </source>
</evidence>
<feature type="compositionally biased region" description="Polar residues" evidence="10">
    <location>
        <begin position="547"/>
        <end position="558"/>
    </location>
</feature>
<comment type="similarity">
    <text evidence="2">Belongs to the polyprenol kinase family.</text>
</comment>
<feature type="transmembrane region" description="Helical" evidence="11">
    <location>
        <begin position="747"/>
        <end position="780"/>
    </location>
</feature>
<keyword evidence="7" id="KW-0256">Endoplasmic reticulum</keyword>
<feature type="transmembrane region" description="Helical" evidence="11">
    <location>
        <begin position="622"/>
        <end position="640"/>
    </location>
</feature>
<dbReference type="PANTHER" id="PTHR13205">
    <property type="entry name" value="TRANSMEMBRANE PROTEIN 15-RELATED"/>
    <property type="match status" value="1"/>
</dbReference>
<dbReference type="EC" id="2.7.1.108" evidence="3"/>
<feature type="transmembrane region" description="Helical" evidence="11">
    <location>
        <begin position="857"/>
        <end position="878"/>
    </location>
</feature>
<keyword evidence="6" id="KW-0418">Kinase</keyword>
<feature type="region of interest" description="Disordered" evidence="10">
    <location>
        <begin position="547"/>
        <end position="577"/>
    </location>
</feature>
<keyword evidence="8 11" id="KW-1133">Transmembrane helix</keyword>
<evidence type="ECO:0000313" key="12">
    <source>
        <dbReference type="EMBL" id="CRJ87138.1"/>
    </source>
</evidence>
<feature type="transmembrane region" description="Helical" evidence="11">
    <location>
        <begin position="715"/>
        <end position="735"/>
    </location>
</feature>
<keyword evidence="9 11" id="KW-0472">Membrane</keyword>
<evidence type="ECO:0000256" key="7">
    <source>
        <dbReference type="ARBA" id="ARBA00022824"/>
    </source>
</evidence>
<name>A0A0G4KEM3_VERLO</name>
<dbReference type="GO" id="GO:0043048">
    <property type="term" value="P:dolichyl monophosphate biosynthetic process"/>
    <property type="evidence" value="ECO:0007669"/>
    <property type="project" value="TreeGrafter"/>
</dbReference>
<evidence type="ECO:0000313" key="13">
    <source>
        <dbReference type="Proteomes" id="UP000045706"/>
    </source>
</evidence>
<gene>
    <name evidence="12" type="ORF">BN1723_000239</name>
</gene>
<evidence type="ECO:0000256" key="6">
    <source>
        <dbReference type="ARBA" id="ARBA00022777"/>
    </source>
</evidence>
<evidence type="ECO:0000256" key="1">
    <source>
        <dbReference type="ARBA" id="ARBA00004477"/>
    </source>
</evidence>
<organism evidence="12 13">
    <name type="scientific">Verticillium longisporum</name>
    <name type="common">Verticillium dahliae var. longisporum</name>
    <dbReference type="NCBI Taxonomy" id="100787"/>
    <lineage>
        <taxon>Eukaryota</taxon>
        <taxon>Fungi</taxon>
        <taxon>Dikarya</taxon>
        <taxon>Ascomycota</taxon>
        <taxon>Pezizomycotina</taxon>
        <taxon>Sordariomycetes</taxon>
        <taxon>Hypocreomycetidae</taxon>
        <taxon>Glomerellales</taxon>
        <taxon>Plectosphaerellaceae</taxon>
        <taxon>Verticillium</taxon>
    </lineage>
</organism>
<feature type="compositionally biased region" description="Basic and acidic residues" evidence="10">
    <location>
        <begin position="205"/>
        <end position="220"/>
    </location>
</feature>
<evidence type="ECO:0000256" key="10">
    <source>
        <dbReference type="SAM" id="MobiDB-lite"/>
    </source>
</evidence>
<feature type="compositionally biased region" description="Low complexity" evidence="10">
    <location>
        <begin position="120"/>
        <end position="132"/>
    </location>
</feature>
<dbReference type="AlphaFoldDB" id="A0A0G4KEM3"/>